<keyword evidence="3" id="KW-1185">Reference proteome</keyword>
<dbReference type="Pfam" id="PF01609">
    <property type="entry name" value="DDE_Tnp_1"/>
    <property type="match status" value="1"/>
</dbReference>
<feature type="domain" description="Transposase IS4-like" evidence="1">
    <location>
        <begin position="68"/>
        <end position="155"/>
    </location>
</feature>
<name>A0ABR8H271_9CYAN</name>
<proteinExistence type="predicted"/>
<dbReference type="InterPro" id="IPR047654">
    <property type="entry name" value="IS1634_transpos"/>
</dbReference>
<dbReference type="SUPFAM" id="SSF53098">
    <property type="entry name" value="Ribonuclease H-like"/>
    <property type="match status" value="1"/>
</dbReference>
<dbReference type="PANTHER" id="PTHR34614">
    <property type="match status" value="1"/>
</dbReference>
<dbReference type="PANTHER" id="PTHR34614:SF2">
    <property type="entry name" value="TRANSPOSASE IS4-LIKE DOMAIN-CONTAINING PROTEIN"/>
    <property type="match status" value="1"/>
</dbReference>
<dbReference type="InterPro" id="IPR012337">
    <property type="entry name" value="RNaseH-like_sf"/>
</dbReference>
<dbReference type="Proteomes" id="UP000660380">
    <property type="component" value="Unassembled WGS sequence"/>
</dbReference>
<organism evidence="2 3">
    <name type="scientific">Scytonema hofmannii FACHB-248</name>
    <dbReference type="NCBI Taxonomy" id="1842502"/>
    <lineage>
        <taxon>Bacteria</taxon>
        <taxon>Bacillati</taxon>
        <taxon>Cyanobacteriota</taxon>
        <taxon>Cyanophyceae</taxon>
        <taxon>Nostocales</taxon>
        <taxon>Scytonemataceae</taxon>
        <taxon>Scytonema</taxon>
    </lineage>
</organism>
<evidence type="ECO:0000313" key="2">
    <source>
        <dbReference type="EMBL" id="MBD2609325.1"/>
    </source>
</evidence>
<accession>A0ABR8H271</accession>
<dbReference type="InterPro" id="IPR002559">
    <property type="entry name" value="Transposase_11"/>
</dbReference>
<sequence length="233" mass="27529">MSRSYPKKIEQESTKVGKQIAKLAKDEFDQPSSAMSKMKELESKLKYHQVAQIKIIEHQTKDKKIIYKIWGELIESQELIAENRNSCGRFILATNIWDMIGLNASEILRIYKQQQSCERGFRFLKDPLFFADSLFVKNPQRVETMMMLMGLCLLVYNLGQRQLRNTLKTQKDTVKNQLNKLTERPTFRWIFQCFQGIHLLIIQGIKRIINLSDERRRILQFLPTCCQKYYLLA</sequence>
<comment type="caution">
    <text evidence="2">The sequence shown here is derived from an EMBL/GenBank/DDBJ whole genome shotgun (WGS) entry which is preliminary data.</text>
</comment>
<evidence type="ECO:0000259" key="1">
    <source>
        <dbReference type="Pfam" id="PF01609"/>
    </source>
</evidence>
<dbReference type="RefSeq" id="WP_144238452.1">
    <property type="nucleotide sequence ID" value="NZ_JACJTA010000145.1"/>
</dbReference>
<dbReference type="NCBIfam" id="NF033559">
    <property type="entry name" value="transpos_IS1634"/>
    <property type="match status" value="1"/>
</dbReference>
<evidence type="ECO:0000313" key="3">
    <source>
        <dbReference type="Proteomes" id="UP000660380"/>
    </source>
</evidence>
<reference evidence="2 3" key="1">
    <citation type="journal article" date="2020" name="ISME J.">
        <title>Comparative genomics reveals insights into cyanobacterial evolution and habitat adaptation.</title>
        <authorList>
            <person name="Chen M.Y."/>
            <person name="Teng W.K."/>
            <person name="Zhao L."/>
            <person name="Hu C.X."/>
            <person name="Zhou Y.K."/>
            <person name="Han B.P."/>
            <person name="Song L.R."/>
            <person name="Shu W.S."/>
        </authorList>
    </citation>
    <scope>NUCLEOTIDE SEQUENCE [LARGE SCALE GENOMIC DNA]</scope>
    <source>
        <strain evidence="2 3">FACHB-248</strain>
    </source>
</reference>
<dbReference type="EMBL" id="JACJTA010000145">
    <property type="protein sequence ID" value="MBD2609325.1"/>
    <property type="molecule type" value="Genomic_DNA"/>
</dbReference>
<gene>
    <name evidence="2" type="ORF">H6G81_33715</name>
</gene>
<protein>
    <submittedName>
        <fullName evidence="2">IS1634 family transposase</fullName>
    </submittedName>
</protein>